<reference evidence="7 8" key="1">
    <citation type="submission" date="2023-10" db="EMBL/GenBank/DDBJ databases">
        <title>Comparative genomics analysis reveals potential genetic determinants of host preference in Cryptosporidium xiaoi.</title>
        <authorList>
            <person name="Xiao L."/>
            <person name="Li J."/>
        </authorList>
    </citation>
    <scope>NUCLEOTIDE SEQUENCE [LARGE SCALE GENOMIC DNA]</scope>
    <source>
        <strain evidence="7 8">52996</strain>
    </source>
</reference>
<dbReference type="InterPro" id="IPR001179">
    <property type="entry name" value="PPIase_FKBP_dom"/>
</dbReference>
<feature type="domain" description="PPIase FKBP-type" evidence="6">
    <location>
        <begin position="220"/>
        <end position="304"/>
    </location>
</feature>
<dbReference type="Gene3D" id="3.10.50.40">
    <property type="match status" value="1"/>
</dbReference>
<evidence type="ECO:0000313" key="7">
    <source>
        <dbReference type="EMBL" id="KAK6589965.1"/>
    </source>
</evidence>
<dbReference type="PANTHER" id="PTHR43811:SF19">
    <property type="entry name" value="39 KDA FK506-BINDING NUCLEAR PROTEIN"/>
    <property type="match status" value="1"/>
</dbReference>
<keyword evidence="8" id="KW-1185">Reference proteome</keyword>
<keyword evidence="4 5" id="KW-0413">Isomerase</keyword>
<name>A0AAV9XYX9_9CRYT</name>
<evidence type="ECO:0000256" key="1">
    <source>
        <dbReference type="ARBA" id="ARBA00000971"/>
    </source>
</evidence>
<evidence type="ECO:0000256" key="4">
    <source>
        <dbReference type="ARBA" id="ARBA00023235"/>
    </source>
</evidence>
<comment type="caution">
    <text evidence="7">The sequence shown here is derived from an EMBL/GenBank/DDBJ whole genome shotgun (WGS) entry which is preliminary data.</text>
</comment>
<dbReference type="GO" id="GO:0003755">
    <property type="term" value="F:peptidyl-prolyl cis-trans isomerase activity"/>
    <property type="evidence" value="ECO:0007669"/>
    <property type="project" value="UniProtKB-KW"/>
</dbReference>
<organism evidence="7 8">
    <name type="scientific">Cryptosporidium xiaoi</name>
    <dbReference type="NCBI Taxonomy" id="659607"/>
    <lineage>
        <taxon>Eukaryota</taxon>
        <taxon>Sar</taxon>
        <taxon>Alveolata</taxon>
        <taxon>Apicomplexa</taxon>
        <taxon>Conoidasida</taxon>
        <taxon>Coccidia</taxon>
        <taxon>Eucoccidiorida</taxon>
        <taxon>Eimeriorina</taxon>
        <taxon>Cryptosporidiidae</taxon>
        <taxon>Cryptosporidium</taxon>
    </lineage>
</organism>
<proteinExistence type="predicted"/>
<protein>
    <recommendedName>
        <fullName evidence="2 5">peptidylprolyl isomerase</fullName>
        <ecNumber evidence="2 5">5.2.1.8</ecNumber>
    </recommendedName>
</protein>
<comment type="catalytic activity">
    <reaction evidence="1 5">
        <text>[protein]-peptidylproline (omega=180) = [protein]-peptidylproline (omega=0)</text>
        <dbReference type="Rhea" id="RHEA:16237"/>
        <dbReference type="Rhea" id="RHEA-COMP:10747"/>
        <dbReference type="Rhea" id="RHEA-COMP:10748"/>
        <dbReference type="ChEBI" id="CHEBI:83833"/>
        <dbReference type="ChEBI" id="CHEBI:83834"/>
        <dbReference type="EC" id="5.2.1.8"/>
    </reaction>
</comment>
<dbReference type="Proteomes" id="UP001311799">
    <property type="component" value="Unassembled WGS sequence"/>
</dbReference>
<evidence type="ECO:0000259" key="6">
    <source>
        <dbReference type="PROSITE" id="PS50059"/>
    </source>
</evidence>
<dbReference type="PANTHER" id="PTHR43811">
    <property type="entry name" value="FKBP-TYPE PEPTIDYL-PROLYL CIS-TRANS ISOMERASE FKPA"/>
    <property type="match status" value="1"/>
</dbReference>
<evidence type="ECO:0000256" key="5">
    <source>
        <dbReference type="PROSITE-ProRule" id="PRU00277"/>
    </source>
</evidence>
<evidence type="ECO:0000313" key="8">
    <source>
        <dbReference type="Proteomes" id="UP001311799"/>
    </source>
</evidence>
<dbReference type="SUPFAM" id="SSF54534">
    <property type="entry name" value="FKBP-like"/>
    <property type="match status" value="1"/>
</dbReference>
<dbReference type="InterPro" id="IPR046357">
    <property type="entry name" value="PPIase_dom_sf"/>
</dbReference>
<accession>A0AAV9XYX9</accession>
<keyword evidence="3 5" id="KW-0697">Rotamase</keyword>
<gene>
    <name evidence="7" type="ORF">RS030_192787</name>
</gene>
<evidence type="ECO:0000256" key="3">
    <source>
        <dbReference type="ARBA" id="ARBA00023110"/>
    </source>
</evidence>
<dbReference type="PROSITE" id="PS50059">
    <property type="entry name" value="FKBP_PPIASE"/>
    <property type="match status" value="1"/>
</dbReference>
<sequence>MFSLVGFTLSSKDKCGDNYYKFDVFGLTLSQITLTEGTQVNVFIELPDDGNYKKKSLSIATVSKSQPNACLGQLEFPIGSVVYCTGSGTVFCVANKPIQSGCSKECCENGIQMIDTDSEKCNVNGVCKKDASNRGSSKKIKVSDSKSVPVFSEVENAGTKIKNVENKTVNKNSEEGSNKITSTEMITPGYKREFPSGLKYEVISISRNVRSDIPQIALLGSKVNVKYEGRLAKTGKKFDSGTLTFTVGSGQVVPGFDQGVKGMIVTETRRVFIPSKLGYGVRGCPPVIPKNADLVFEITLLNTKH</sequence>
<dbReference type="EC" id="5.2.1.8" evidence="2 5"/>
<dbReference type="AlphaFoldDB" id="A0AAV9XYX9"/>
<dbReference type="EMBL" id="JAWDEY010000010">
    <property type="protein sequence ID" value="KAK6589965.1"/>
    <property type="molecule type" value="Genomic_DNA"/>
</dbReference>
<dbReference type="Pfam" id="PF00254">
    <property type="entry name" value="FKBP_C"/>
    <property type="match status" value="1"/>
</dbReference>
<evidence type="ECO:0000256" key="2">
    <source>
        <dbReference type="ARBA" id="ARBA00013194"/>
    </source>
</evidence>